<evidence type="ECO:0000313" key="9">
    <source>
        <dbReference type="EMBL" id="AVO34200.1"/>
    </source>
</evidence>
<feature type="domain" description="ABC3 transporter permease C-terminal" evidence="8">
    <location>
        <begin position="745"/>
        <end position="858"/>
    </location>
</feature>
<dbReference type="OrthoDB" id="5292592at2"/>
<dbReference type="EMBL" id="CP027666">
    <property type="protein sequence ID" value="AVO34200.1"/>
    <property type="molecule type" value="Genomic_DNA"/>
</dbReference>
<keyword evidence="2" id="KW-1003">Cell membrane</keyword>
<evidence type="ECO:0000313" key="10">
    <source>
        <dbReference type="Proteomes" id="UP000239709"/>
    </source>
</evidence>
<keyword evidence="4 7" id="KW-1133">Transmembrane helix</keyword>
<dbReference type="PANTHER" id="PTHR30287">
    <property type="entry name" value="MEMBRANE COMPONENT OF PREDICTED ABC SUPERFAMILY METABOLITE UPTAKE TRANSPORTER"/>
    <property type="match status" value="1"/>
</dbReference>
<dbReference type="InterPro" id="IPR003838">
    <property type="entry name" value="ABC3_permease_C"/>
</dbReference>
<reference evidence="9 10" key="1">
    <citation type="submission" date="2018-03" db="EMBL/GenBank/DDBJ databases">
        <title>Genome sequencing of Ottowia sp.</title>
        <authorList>
            <person name="Kim S.-J."/>
            <person name="Heo J."/>
            <person name="Kwon S.-W."/>
        </authorList>
    </citation>
    <scope>NUCLEOTIDE SEQUENCE [LARGE SCALE GENOMIC DNA]</scope>
    <source>
        <strain evidence="9 10">KADR8-3</strain>
    </source>
</reference>
<evidence type="ECO:0000256" key="4">
    <source>
        <dbReference type="ARBA" id="ARBA00022989"/>
    </source>
</evidence>
<evidence type="ECO:0000259" key="8">
    <source>
        <dbReference type="Pfam" id="PF02687"/>
    </source>
</evidence>
<name>A0A2S0MEE2_9BURK</name>
<feature type="transmembrane region" description="Helical" evidence="7">
    <location>
        <begin position="267"/>
        <end position="291"/>
    </location>
</feature>
<sequence length="868" mass="92478">MNQSVWALGWRNLWRDMRSGELRLLMVAVTLAVAALTAVGFFSDRLQGGLKRDAGQLLGGDAVIVSDNAPAPIWAERARTLGLQTALTLSFPTMGRAPDAQGGATRLVALKAVGEGYPLRGQVRLTQDPADLTGAPVQGLPARGQAWADAAISEALGLKLGDTLLLGDASFQLTQWIAQEPDRGSGFLNFAPRVMIGEADLPATGLVQPASRITWRLAVAGAPDRVRQFQTWADAELKKPDVHGVRLESLESGRPEMRQTLDRAEKFLNLVALLAALLSAVAVALAARGFAARHLDDCAMLRVLGLPQRRIAGAYTVEFLLIGLAASLLGVAIGFAVHYLFVWLLAGLVESTLPAATGWPVLFGLGIGLTLLVAFGLPPVLQLAQVPPLRVIRRDVGGLKAASLLVLGLGVAGFAGLLLAVSSDLKLGLIAVGGFAGAVAVFAVLAWVGVKLLRRVVNETSAPRWLVLATRQISARPAYAVVQVTSLAVGLLALVLLVLLRTDLISSWRAATPADAPNRFVINVMPDQGEAFRQALKDAGVARLDWYPMFRGRLTAVNGRNVNPDDYAEDRAKRLVDREFNLSNAAEAPAHNEIVAGRWTPGEANAVSVEEGLANTLGLKLGDTLHFDVGGIPQEGRITSLRKVDWASMHVNFFVMFPQAEMPDLPVTYIAAYRAPEVWPPRSPASQGALPPEGAAAGLGRPGTGSAGFDNALVRDFPNITNVDMSATIAQVQRVLDQVIRAVEFLFGFTLAAGLIVLFAAVSATREERAREFAIMRAVGASSDLLRKVQRAELAGVGLLAGFLASVVAVAVGWAMARYAFDFEWRASPWVPLAGSLVGALLALLAGWWGLREVLRRPVVETLRQAAE</sequence>
<feature type="transmembrane region" description="Helical" evidence="7">
    <location>
        <begin position="312"/>
        <end position="341"/>
    </location>
</feature>
<comment type="subcellular location">
    <subcellularLocation>
        <location evidence="1">Cell membrane</location>
        <topology evidence="1">Multi-pass membrane protein</topology>
    </subcellularLocation>
</comment>
<dbReference type="InterPro" id="IPR038766">
    <property type="entry name" value="Membrane_comp_ABC_pdt"/>
</dbReference>
<protein>
    <submittedName>
        <fullName evidence="9">ABC transporter permease</fullName>
    </submittedName>
</protein>
<dbReference type="Proteomes" id="UP000239709">
    <property type="component" value="Chromosome"/>
</dbReference>
<feature type="transmembrane region" description="Helical" evidence="7">
    <location>
        <begin position="745"/>
        <end position="764"/>
    </location>
</feature>
<feature type="region of interest" description="Disordered" evidence="6">
    <location>
        <begin position="681"/>
        <end position="701"/>
    </location>
</feature>
<keyword evidence="5 7" id="KW-0472">Membrane</keyword>
<evidence type="ECO:0000256" key="7">
    <source>
        <dbReference type="SAM" id="Phobius"/>
    </source>
</evidence>
<feature type="domain" description="ABC3 transporter permease C-terminal" evidence="8">
    <location>
        <begin position="270"/>
        <end position="387"/>
    </location>
</feature>
<dbReference type="KEGG" id="otk:C6570_08060"/>
<feature type="transmembrane region" description="Helical" evidence="7">
    <location>
        <begin position="21"/>
        <end position="42"/>
    </location>
</feature>
<feature type="transmembrane region" description="Helical" evidence="7">
    <location>
        <begin position="402"/>
        <end position="421"/>
    </location>
</feature>
<dbReference type="PANTHER" id="PTHR30287:SF1">
    <property type="entry name" value="INNER MEMBRANE PROTEIN"/>
    <property type="match status" value="1"/>
</dbReference>
<accession>A0A2S0MEE2</accession>
<feature type="transmembrane region" description="Helical" evidence="7">
    <location>
        <begin position="829"/>
        <end position="851"/>
    </location>
</feature>
<evidence type="ECO:0000256" key="3">
    <source>
        <dbReference type="ARBA" id="ARBA00022692"/>
    </source>
</evidence>
<dbReference type="GO" id="GO:0005886">
    <property type="term" value="C:plasma membrane"/>
    <property type="evidence" value="ECO:0007669"/>
    <property type="project" value="UniProtKB-SubCell"/>
</dbReference>
<proteinExistence type="predicted"/>
<keyword evidence="10" id="KW-1185">Reference proteome</keyword>
<keyword evidence="3 7" id="KW-0812">Transmembrane</keyword>
<feature type="transmembrane region" description="Helical" evidence="7">
    <location>
        <begin position="794"/>
        <end position="817"/>
    </location>
</feature>
<feature type="transmembrane region" description="Helical" evidence="7">
    <location>
        <begin position="361"/>
        <end position="381"/>
    </location>
</feature>
<feature type="transmembrane region" description="Helical" evidence="7">
    <location>
        <begin position="427"/>
        <end position="448"/>
    </location>
</feature>
<evidence type="ECO:0000256" key="6">
    <source>
        <dbReference type="SAM" id="MobiDB-lite"/>
    </source>
</evidence>
<feature type="transmembrane region" description="Helical" evidence="7">
    <location>
        <begin position="478"/>
        <end position="500"/>
    </location>
</feature>
<dbReference type="Pfam" id="PF02687">
    <property type="entry name" value="FtsX"/>
    <property type="match status" value="2"/>
</dbReference>
<feature type="compositionally biased region" description="Low complexity" evidence="6">
    <location>
        <begin position="688"/>
        <end position="699"/>
    </location>
</feature>
<dbReference type="AlphaFoldDB" id="A0A2S0MEE2"/>
<dbReference type="RefSeq" id="WP_106702755.1">
    <property type="nucleotide sequence ID" value="NZ_CP027666.1"/>
</dbReference>
<evidence type="ECO:0000256" key="2">
    <source>
        <dbReference type="ARBA" id="ARBA00022475"/>
    </source>
</evidence>
<gene>
    <name evidence="9" type="ORF">C6570_08060</name>
</gene>
<evidence type="ECO:0000256" key="1">
    <source>
        <dbReference type="ARBA" id="ARBA00004651"/>
    </source>
</evidence>
<evidence type="ECO:0000256" key="5">
    <source>
        <dbReference type="ARBA" id="ARBA00023136"/>
    </source>
</evidence>
<organism evidence="9 10">
    <name type="scientific">Ottowia oryzae</name>
    <dbReference type="NCBI Taxonomy" id="2109914"/>
    <lineage>
        <taxon>Bacteria</taxon>
        <taxon>Pseudomonadati</taxon>
        <taxon>Pseudomonadota</taxon>
        <taxon>Betaproteobacteria</taxon>
        <taxon>Burkholderiales</taxon>
        <taxon>Comamonadaceae</taxon>
        <taxon>Ottowia</taxon>
    </lineage>
</organism>